<feature type="compositionally biased region" description="Gly residues" evidence="1">
    <location>
        <begin position="189"/>
        <end position="204"/>
    </location>
</feature>
<keyword evidence="2" id="KW-1133">Transmembrane helix</keyword>
<dbReference type="Pfam" id="PF10708">
    <property type="entry name" value="DUF2510"/>
    <property type="match status" value="1"/>
</dbReference>
<keyword evidence="5" id="KW-1185">Reference proteome</keyword>
<name>A0ABZ1W463_9ACTN</name>
<dbReference type="RefSeq" id="WP_329499740.1">
    <property type="nucleotide sequence ID" value="NZ_CP108460.1"/>
</dbReference>
<dbReference type="InterPro" id="IPR018929">
    <property type="entry name" value="DUF2510"/>
</dbReference>
<dbReference type="Proteomes" id="UP001432014">
    <property type="component" value="Chromosome"/>
</dbReference>
<evidence type="ECO:0000259" key="3">
    <source>
        <dbReference type="Pfam" id="PF10708"/>
    </source>
</evidence>
<evidence type="ECO:0000256" key="2">
    <source>
        <dbReference type="SAM" id="Phobius"/>
    </source>
</evidence>
<feature type="region of interest" description="Disordered" evidence="1">
    <location>
        <begin position="171"/>
        <end position="240"/>
    </location>
</feature>
<proteinExistence type="predicted"/>
<feature type="compositionally biased region" description="Low complexity" evidence="1">
    <location>
        <begin position="73"/>
        <end position="93"/>
    </location>
</feature>
<dbReference type="EMBL" id="CP108482">
    <property type="protein sequence ID" value="WUS55614.1"/>
    <property type="molecule type" value="Genomic_DNA"/>
</dbReference>
<reference evidence="4 5" key="1">
    <citation type="submission" date="2022-10" db="EMBL/GenBank/DDBJ databases">
        <title>The complete genomes of actinobacterial strains from the NBC collection.</title>
        <authorList>
            <person name="Joergensen T.S."/>
            <person name="Alvarez Arevalo M."/>
            <person name="Sterndorff E.B."/>
            <person name="Faurdal D."/>
            <person name="Vuksanovic O."/>
            <person name="Mourched A.-S."/>
            <person name="Charusanti P."/>
            <person name="Shaw S."/>
            <person name="Blin K."/>
            <person name="Weber T."/>
        </authorList>
    </citation>
    <scope>NUCLEOTIDE SEQUENCE [LARGE SCALE GENOMIC DNA]</scope>
    <source>
        <strain evidence="4 5">NBC_01247</strain>
    </source>
</reference>
<feature type="compositionally biased region" description="Gly residues" evidence="1">
    <location>
        <begin position="213"/>
        <end position="234"/>
    </location>
</feature>
<evidence type="ECO:0000256" key="1">
    <source>
        <dbReference type="SAM" id="MobiDB-lite"/>
    </source>
</evidence>
<feature type="region of interest" description="Disordered" evidence="1">
    <location>
        <begin position="1"/>
        <end position="98"/>
    </location>
</feature>
<protein>
    <submittedName>
        <fullName evidence="4">DUF2510 domain-containing protein</fullName>
    </submittedName>
</protein>
<keyword evidence="2" id="KW-0812">Transmembrane</keyword>
<feature type="compositionally biased region" description="Basic and acidic residues" evidence="1">
    <location>
        <begin position="171"/>
        <end position="180"/>
    </location>
</feature>
<keyword evidence="2" id="KW-0472">Membrane</keyword>
<feature type="region of interest" description="Disordered" evidence="1">
    <location>
        <begin position="115"/>
        <end position="135"/>
    </location>
</feature>
<sequence>MSETIPAGWYPDPQDTTSDPRPQRWWDGKAWTAGTRPAPSEAPATEETATAAGAPAASDTTAGPDAPAPADAPAPSDAPAADPAGAPAAPAPGAEEETKVLEGEVLQNGAAVRYPELPPPIGAVPGGTAPGGRKKFRKPSRAVVVAASVAALLGLAVGSGVTFLAVDGHSETRASHRDGRNYLFNGENGPRGGAPGQNGRGGQGVPNLPGQNGQNGQGGGGQGQNGGRGGGNGSVDGVAPGTVADLVNRITLPVPSGWDGGTLAAGYAALTVGSYTCAGTEGVSCSLGGVVTSRIEGTDAQAAAKADIAKAAQESYGDSPSHEELKSEAVKVAGRDGYLVRWKVKAAKGNDGYVETVVFPTSDGKALTALHLGFDVDPKAPDLALMDTIVKGVAEYTGKALPGGTGDGTTT</sequence>
<organism evidence="4 5">
    <name type="scientific">Kitasatospora herbaricolor</name>
    <dbReference type="NCBI Taxonomy" id="68217"/>
    <lineage>
        <taxon>Bacteria</taxon>
        <taxon>Bacillati</taxon>
        <taxon>Actinomycetota</taxon>
        <taxon>Actinomycetes</taxon>
        <taxon>Kitasatosporales</taxon>
        <taxon>Streptomycetaceae</taxon>
        <taxon>Kitasatospora</taxon>
    </lineage>
</organism>
<gene>
    <name evidence="4" type="ORF">OG469_08885</name>
</gene>
<feature type="transmembrane region" description="Helical" evidence="2">
    <location>
        <begin position="142"/>
        <end position="166"/>
    </location>
</feature>
<evidence type="ECO:0000313" key="5">
    <source>
        <dbReference type="Proteomes" id="UP001432014"/>
    </source>
</evidence>
<feature type="compositionally biased region" description="Low complexity" evidence="1">
    <location>
        <begin position="37"/>
        <end position="65"/>
    </location>
</feature>
<feature type="domain" description="DUF2510" evidence="3">
    <location>
        <begin position="7"/>
        <end position="44"/>
    </location>
</feature>
<accession>A0ABZ1W463</accession>
<evidence type="ECO:0000313" key="4">
    <source>
        <dbReference type="EMBL" id="WUS55614.1"/>
    </source>
</evidence>